<name>A0AAN9NHH1_PHACN</name>
<organism evidence="1 2">
    <name type="scientific">Phaseolus coccineus</name>
    <name type="common">Scarlet runner bean</name>
    <name type="synonym">Phaseolus multiflorus</name>
    <dbReference type="NCBI Taxonomy" id="3886"/>
    <lineage>
        <taxon>Eukaryota</taxon>
        <taxon>Viridiplantae</taxon>
        <taxon>Streptophyta</taxon>
        <taxon>Embryophyta</taxon>
        <taxon>Tracheophyta</taxon>
        <taxon>Spermatophyta</taxon>
        <taxon>Magnoliopsida</taxon>
        <taxon>eudicotyledons</taxon>
        <taxon>Gunneridae</taxon>
        <taxon>Pentapetalae</taxon>
        <taxon>rosids</taxon>
        <taxon>fabids</taxon>
        <taxon>Fabales</taxon>
        <taxon>Fabaceae</taxon>
        <taxon>Papilionoideae</taxon>
        <taxon>50 kb inversion clade</taxon>
        <taxon>NPAAA clade</taxon>
        <taxon>indigoferoid/millettioid clade</taxon>
        <taxon>Phaseoleae</taxon>
        <taxon>Phaseolus</taxon>
    </lineage>
</organism>
<dbReference type="AlphaFoldDB" id="A0AAN9NHH1"/>
<comment type="caution">
    <text evidence="1">The sequence shown here is derived from an EMBL/GenBank/DDBJ whole genome shotgun (WGS) entry which is preliminary data.</text>
</comment>
<dbReference type="Proteomes" id="UP001374584">
    <property type="component" value="Unassembled WGS sequence"/>
</dbReference>
<dbReference type="EMBL" id="JAYMYR010000003">
    <property type="protein sequence ID" value="KAK7373379.1"/>
    <property type="molecule type" value="Genomic_DNA"/>
</dbReference>
<proteinExistence type="predicted"/>
<evidence type="ECO:0000313" key="1">
    <source>
        <dbReference type="EMBL" id="KAK7373379.1"/>
    </source>
</evidence>
<gene>
    <name evidence="1" type="ORF">VNO80_06785</name>
</gene>
<reference evidence="1 2" key="1">
    <citation type="submission" date="2024-01" db="EMBL/GenBank/DDBJ databases">
        <title>The genomes of 5 underutilized Papilionoideae crops provide insights into root nodulation and disease resistanc.</title>
        <authorList>
            <person name="Jiang F."/>
        </authorList>
    </citation>
    <scope>NUCLEOTIDE SEQUENCE [LARGE SCALE GENOMIC DNA]</scope>
    <source>
        <strain evidence="1">JINMINGXINNONG_FW02</strain>
        <tissue evidence="1">Leaves</tissue>
    </source>
</reference>
<sequence length="71" mass="7800">MRVQNSQGVCSASPLPALNDEVPALNDEVVSVNPVYVKAGVASHNEAKAIFFMVLKYWLSQPTKGLKQERQ</sequence>
<evidence type="ECO:0000313" key="2">
    <source>
        <dbReference type="Proteomes" id="UP001374584"/>
    </source>
</evidence>
<keyword evidence="2" id="KW-1185">Reference proteome</keyword>
<accession>A0AAN9NHH1</accession>
<protein>
    <submittedName>
        <fullName evidence="1">Uncharacterized protein</fullName>
    </submittedName>
</protein>